<gene>
    <name evidence="1" type="ORF">GSI_04119</name>
</gene>
<dbReference type="EMBL" id="AYKW01000007">
    <property type="protein sequence ID" value="PIL33496.1"/>
    <property type="molecule type" value="Genomic_DNA"/>
</dbReference>
<evidence type="ECO:0000313" key="2">
    <source>
        <dbReference type="Proteomes" id="UP000230002"/>
    </source>
</evidence>
<comment type="caution">
    <text evidence="1">The sequence shown here is derived from an EMBL/GenBank/DDBJ whole genome shotgun (WGS) entry which is preliminary data.</text>
</comment>
<keyword evidence="2" id="KW-1185">Reference proteome</keyword>
<proteinExistence type="predicted"/>
<organism evidence="1 2">
    <name type="scientific">Ganoderma sinense ZZ0214-1</name>
    <dbReference type="NCBI Taxonomy" id="1077348"/>
    <lineage>
        <taxon>Eukaryota</taxon>
        <taxon>Fungi</taxon>
        <taxon>Dikarya</taxon>
        <taxon>Basidiomycota</taxon>
        <taxon>Agaricomycotina</taxon>
        <taxon>Agaricomycetes</taxon>
        <taxon>Polyporales</taxon>
        <taxon>Polyporaceae</taxon>
        <taxon>Ganoderma</taxon>
    </lineage>
</organism>
<dbReference type="OrthoDB" id="31113at2759"/>
<dbReference type="AlphaFoldDB" id="A0A2G8SIA2"/>
<accession>A0A2G8SIA2</accession>
<name>A0A2G8SIA2_9APHY</name>
<evidence type="ECO:0000313" key="1">
    <source>
        <dbReference type="EMBL" id="PIL33496.1"/>
    </source>
</evidence>
<protein>
    <submittedName>
        <fullName evidence="1">Uncharacterized protein</fullName>
    </submittedName>
</protein>
<reference evidence="1 2" key="1">
    <citation type="journal article" date="2015" name="Sci. Rep.">
        <title>Chromosome-level genome map provides insights into diverse defense mechanisms in the medicinal fungus Ganoderma sinense.</title>
        <authorList>
            <person name="Zhu Y."/>
            <person name="Xu J."/>
            <person name="Sun C."/>
            <person name="Zhou S."/>
            <person name="Xu H."/>
            <person name="Nelson D.R."/>
            <person name="Qian J."/>
            <person name="Song J."/>
            <person name="Luo H."/>
            <person name="Xiang L."/>
            <person name="Li Y."/>
            <person name="Xu Z."/>
            <person name="Ji A."/>
            <person name="Wang L."/>
            <person name="Lu S."/>
            <person name="Hayward A."/>
            <person name="Sun W."/>
            <person name="Li X."/>
            <person name="Schwartz D.C."/>
            <person name="Wang Y."/>
            <person name="Chen S."/>
        </authorList>
    </citation>
    <scope>NUCLEOTIDE SEQUENCE [LARGE SCALE GENOMIC DNA]</scope>
    <source>
        <strain evidence="1 2">ZZ0214-1</strain>
    </source>
</reference>
<sequence>MVAEAVTTDVVSESVIKYTEDLEAKSAVLSESFQRRQNPRMPTIYAKSKEILQARGIRASSLSAHSRKKLWQRRSS</sequence>
<dbReference type="Proteomes" id="UP000230002">
    <property type="component" value="Unassembled WGS sequence"/>
</dbReference>